<feature type="region of interest" description="Disordered" evidence="1">
    <location>
        <begin position="612"/>
        <end position="739"/>
    </location>
</feature>
<reference evidence="3 4" key="1">
    <citation type="submission" date="2016-08" db="EMBL/GenBank/DDBJ databases">
        <authorList>
            <consortium name="Pathogen Informatics"/>
        </authorList>
    </citation>
    <scope>NUCLEOTIDE SEQUENCE [LARGE SCALE GENOMIC DNA]</scope>
    <source>
        <strain evidence="3 4">CB</strain>
    </source>
</reference>
<dbReference type="InterPro" id="IPR006477">
    <property type="entry name" value="Yir_bir_cir"/>
</dbReference>
<feature type="compositionally biased region" description="Gly residues" evidence="1">
    <location>
        <begin position="512"/>
        <end position="521"/>
    </location>
</feature>
<feature type="compositionally biased region" description="Polar residues" evidence="1">
    <location>
        <begin position="473"/>
        <end position="498"/>
    </location>
</feature>
<protein>
    <submittedName>
        <fullName evidence="3">CIR protein</fullName>
    </submittedName>
</protein>
<accession>A0A1D3L7W8</accession>
<feature type="compositionally biased region" description="Gly residues" evidence="1">
    <location>
        <begin position="425"/>
        <end position="441"/>
    </location>
</feature>
<gene>
    <name evidence="3" type="ORF">PCHCB_000506700</name>
</gene>
<feature type="compositionally biased region" description="Polar residues" evidence="1">
    <location>
        <begin position="387"/>
        <end position="401"/>
    </location>
</feature>
<feature type="compositionally biased region" description="Basic and acidic residues" evidence="1">
    <location>
        <begin position="272"/>
        <end position="290"/>
    </location>
</feature>
<dbReference type="Proteomes" id="UP000195489">
    <property type="component" value="Unassembled WGS sequence"/>
</dbReference>
<feature type="region of interest" description="Disordered" evidence="1">
    <location>
        <begin position="249"/>
        <end position="537"/>
    </location>
</feature>
<feature type="compositionally biased region" description="Low complexity" evidence="1">
    <location>
        <begin position="459"/>
        <end position="468"/>
    </location>
</feature>
<sequence>MTTKQMCNLFREADGYFNDENVDTQKFNKNTKIKRYCSSNGCKTNEDHINALTLYIHMEFKNLIKKKSEYNKYDECLLMWLSDKLYKMHLESIGKKDEINYMDGTTLNEAYKNYLEKHKKRMDYWDLLGIMPGLKEANLKYMTEFYKLINHICKIIKEYNDKGAVSKKLSKYSVDCRFQYRTLYMNIYECKSYLHLLNRLKGLYDDFRGYAIKNTDSSNDLANKLQKLTLKNGVELNATKGFKSYNFSNQPCKGKKKKKTDKPSLQSSNQLKDSKHETLPTQKPETKESKLQSSPEPEPEPAPPSPKEPQPETQQSSSTTSPEDPPTNLELHSSSQESQELGKNNQNALTDSGKETGGSKSEIKGPEVGNEKKNGGDKEPGTPSGEKCSQVNGNDRANSESCGADTEKSGPEGGSADKVSETGDSGNGKGASKGGTSGGPGSEQIEQGSSDGGTRDANSVQGGQIVIGSQGGADTSQQGRSDGSDSNACNQGASNHQGGDTGGDKESQEGPDGSGNEGGGTDSDPGEKETQNASWPPFDIKPYMLIIKLKGMEQINNALKFFNEHKERITDAIDTINSLYNTSVSNLKNTFNNFTDFFNNFINNLSIDYNQLEKTPDSGDKQSGSGGTGDKPPTPNAPSEPPKDSDDNEPGSGGKEGEPPTSNDSSQHQKDSPQHDSNKQDSQGSQDQQNSLLSSSVEQTQAQKPSQDTSGNQNSDQTDQEGPQKPETAPVTKQENSGTELKGNRITEIGDIYVLKEYKKIGISIIVILIPITLAILYKYLSFGRRNELKKKNNMKKVINMVGVNKTTKTVINSSDGKKQIQIIIKSSSQKKQTKKFINSVYGEKSPSLKIYQLMQADPVPFINLIFLLIFFVYKRKRDFIE</sequence>
<name>A0A1D3L7W8_PLACU</name>
<feature type="compositionally biased region" description="Polar residues" evidence="1">
    <location>
        <begin position="697"/>
        <end position="721"/>
    </location>
</feature>
<evidence type="ECO:0000313" key="3">
    <source>
        <dbReference type="EMBL" id="SCL85052.1"/>
    </source>
</evidence>
<feature type="compositionally biased region" description="Basic and acidic residues" evidence="1">
    <location>
        <begin position="361"/>
        <end position="380"/>
    </location>
</feature>
<evidence type="ECO:0000313" key="4">
    <source>
        <dbReference type="Proteomes" id="UP000195489"/>
    </source>
</evidence>
<feature type="compositionally biased region" description="Basic and acidic residues" evidence="1">
    <location>
        <begin position="667"/>
        <end position="679"/>
    </location>
</feature>
<dbReference type="Pfam" id="PF06022">
    <property type="entry name" value="Cir_Bir_Yir"/>
    <property type="match status" value="1"/>
</dbReference>
<keyword evidence="2" id="KW-0472">Membrane</keyword>
<keyword evidence="2" id="KW-1133">Transmembrane helix</keyword>
<keyword evidence="2" id="KW-0812">Transmembrane</keyword>
<evidence type="ECO:0000256" key="1">
    <source>
        <dbReference type="SAM" id="MobiDB-lite"/>
    </source>
</evidence>
<feature type="compositionally biased region" description="Low complexity" evidence="1">
    <location>
        <begin position="311"/>
        <end position="341"/>
    </location>
</feature>
<feature type="compositionally biased region" description="Low complexity" evidence="1">
    <location>
        <begin position="680"/>
        <end position="696"/>
    </location>
</feature>
<dbReference type="EMBL" id="FMIM01000118">
    <property type="protein sequence ID" value="SCL85052.1"/>
    <property type="molecule type" value="Genomic_DNA"/>
</dbReference>
<dbReference type="AlphaFoldDB" id="A0A1D3L7W8"/>
<evidence type="ECO:0000256" key="2">
    <source>
        <dbReference type="SAM" id="Phobius"/>
    </source>
</evidence>
<organism evidence="3 4">
    <name type="scientific">Plasmodium chabaudi chabaudi</name>
    <dbReference type="NCBI Taxonomy" id="31271"/>
    <lineage>
        <taxon>Eukaryota</taxon>
        <taxon>Sar</taxon>
        <taxon>Alveolata</taxon>
        <taxon>Apicomplexa</taxon>
        <taxon>Aconoidasida</taxon>
        <taxon>Haemosporida</taxon>
        <taxon>Plasmodiidae</taxon>
        <taxon>Plasmodium</taxon>
        <taxon>Plasmodium (Vinckeia)</taxon>
    </lineage>
</organism>
<feature type="transmembrane region" description="Helical" evidence="2">
    <location>
        <begin position="761"/>
        <end position="781"/>
    </location>
</feature>
<proteinExistence type="predicted"/>
<feature type="transmembrane region" description="Helical" evidence="2">
    <location>
        <begin position="854"/>
        <end position="874"/>
    </location>
</feature>